<protein>
    <submittedName>
        <fullName evidence="3">Uncharacterized protein</fullName>
    </submittedName>
</protein>
<dbReference type="Pfam" id="PF00071">
    <property type="entry name" value="Ras"/>
    <property type="match status" value="1"/>
</dbReference>
<evidence type="ECO:0000256" key="1">
    <source>
        <dbReference type="ARBA" id="ARBA00022741"/>
    </source>
</evidence>
<dbReference type="SUPFAM" id="SSF52540">
    <property type="entry name" value="P-loop containing nucleoside triphosphate hydrolases"/>
    <property type="match status" value="1"/>
</dbReference>
<dbReference type="GO" id="GO:0005525">
    <property type="term" value="F:GTP binding"/>
    <property type="evidence" value="ECO:0007669"/>
    <property type="project" value="UniProtKB-KW"/>
</dbReference>
<gene>
    <name evidence="3" type="ORF">QR680_002059</name>
</gene>
<dbReference type="SMART" id="SM00175">
    <property type="entry name" value="RAB"/>
    <property type="match status" value="1"/>
</dbReference>
<dbReference type="InterPro" id="IPR050227">
    <property type="entry name" value="Rab"/>
</dbReference>
<keyword evidence="1" id="KW-0547">Nucleotide-binding</keyword>
<dbReference type="GO" id="GO:0003924">
    <property type="term" value="F:GTPase activity"/>
    <property type="evidence" value="ECO:0007669"/>
    <property type="project" value="InterPro"/>
</dbReference>
<dbReference type="InterPro" id="IPR001806">
    <property type="entry name" value="Small_GTPase"/>
</dbReference>
<dbReference type="Proteomes" id="UP001175271">
    <property type="component" value="Unassembled WGS sequence"/>
</dbReference>
<proteinExistence type="predicted"/>
<comment type="caution">
    <text evidence="3">The sequence shown here is derived from an EMBL/GenBank/DDBJ whole genome shotgun (WGS) entry which is preliminary data.</text>
</comment>
<evidence type="ECO:0000313" key="3">
    <source>
        <dbReference type="EMBL" id="KAK0397273.1"/>
    </source>
</evidence>
<dbReference type="EMBL" id="JAUCMV010000005">
    <property type="protein sequence ID" value="KAK0397273.1"/>
    <property type="molecule type" value="Genomic_DNA"/>
</dbReference>
<dbReference type="Gene3D" id="3.40.50.300">
    <property type="entry name" value="P-loop containing nucleotide triphosphate hydrolases"/>
    <property type="match status" value="1"/>
</dbReference>
<dbReference type="PANTHER" id="PTHR47977">
    <property type="entry name" value="RAS-RELATED PROTEIN RAB"/>
    <property type="match status" value="1"/>
</dbReference>
<name>A0AA39H2S8_9BILA</name>
<sequence>MSSATHERCVHSITEEQPQFTQSRIKLIVVGDELVGKSSFIRRLVHNTFEAPSTSEPPPFRQVIFKPLEDEKTKIEFLDCDYSTLCDFIDQVKLKRSAPMEERKTKKYVEFVDANGVFVLYDICAPNTLRRAQEIVRELNILISPDCEVFLICTKSDQRGTDAAKIDFKTGEQIAERLGYSLFETSAKSGAGCNKALGEMVWKIKDRRDEVRQYVARNDNAYDNPVDDTERKSLTKLRHIISASFSNIRSRNGLSV</sequence>
<dbReference type="PROSITE" id="PS51419">
    <property type="entry name" value="RAB"/>
    <property type="match status" value="1"/>
</dbReference>
<reference evidence="3" key="1">
    <citation type="submission" date="2023-06" db="EMBL/GenBank/DDBJ databases">
        <title>Genomic analysis of the entomopathogenic nematode Steinernema hermaphroditum.</title>
        <authorList>
            <person name="Schwarz E.M."/>
            <person name="Heppert J.K."/>
            <person name="Baniya A."/>
            <person name="Schwartz H.T."/>
            <person name="Tan C.-H."/>
            <person name="Antoshechkin I."/>
            <person name="Sternberg P.W."/>
            <person name="Goodrich-Blair H."/>
            <person name="Dillman A.R."/>
        </authorList>
    </citation>
    <scope>NUCLEOTIDE SEQUENCE</scope>
    <source>
        <strain evidence="3">PS9179</strain>
        <tissue evidence="3">Whole animal</tissue>
    </source>
</reference>
<evidence type="ECO:0000313" key="4">
    <source>
        <dbReference type="Proteomes" id="UP001175271"/>
    </source>
</evidence>
<keyword evidence="2" id="KW-0342">GTP-binding</keyword>
<dbReference type="AlphaFoldDB" id="A0AA39H2S8"/>
<accession>A0AA39H2S8</accession>
<organism evidence="3 4">
    <name type="scientific">Steinernema hermaphroditum</name>
    <dbReference type="NCBI Taxonomy" id="289476"/>
    <lineage>
        <taxon>Eukaryota</taxon>
        <taxon>Metazoa</taxon>
        <taxon>Ecdysozoa</taxon>
        <taxon>Nematoda</taxon>
        <taxon>Chromadorea</taxon>
        <taxon>Rhabditida</taxon>
        <taxon>Tylenchina</taxon>
        <taxon>Panagrolaimomorpha</taxon>
        <taxon>Strongyloidoidea</taxon>
        <taxon>Steinernematidae</taxon>
        <taxon>Steinernema</taxon>
    </lineage>
</organism>
<dbReference type="InterPro" id="IPR027417">
    <property type="entry name" value="P-loop_NTPase"/>
</dbReference>
<dbReference type="PRINTS" id="PR00449">
    <property type="entry name" value="RASTRNSFRMNG"/>
</dbReference>
<evidence type="ECO:0000256" key="2">
    <source>
        <dbReference type="ARBA" id="ARBA00023134"/>
    </source>
</evidence>
<keyword evidence="4" id="KW-1185">Reference proteome</keyword>